<keyword evidence="4" id="KW-1185">Reference proteome</keyword>
<evidence type="ECO:0000256" key="2">
    <source>
        <dbReference type="PROSITE-ProRule" id="PRU00252"/>
    </source>
</evidence>
<name>A0A1I1S6U6_9ACTN</name>
<dbReference type="AlphaFoldDB" id="A0A1I1S6U6"/>
<dbReference type="Proteomes" id="UP000199022">
    <property type="component" value="Unassembled WGS sequence"/>
</dbReference>
<dbReference type="EMBL" id="FOMD01000004">
    <property type="protein sequence ID" value="SFD42239.1"/>
    <property type="molecule type" value="Genomic_DNA"/>
</dbReference>
<dbReference type="GO" id="GO:0003697">
    <property type="term" value="F:single-stranded DNA binding"/>
    <property type="evidence" value="ECO:0007669"/>
    <property type="project" value="InterPro"/>
</dbReference>
<proteinExistence type="predicted"/>
<dbReference type="Pfam" id="PF00436">
    <property type="entry name" value="SSB"/>
    <property type="match status" value="1"/>
</dbReference>
<evidence type="ECO:0000313" key="3">
    <source>
        <dbReference type="EMBL" id="SFD42239.1"/>
    </source>
</evidence>
<dbReference type="PROSITE" id="PS50935">
    <property type="entry name" value="SSB"/>
    <property type="match status" value="1"/>
</dbReference>
<evidence type="ECO:0000256" key="1">
    <source>
        <dbReference type="ARBA" id="ARBA00023125"/>
    </source>
</evidence>
<reference evidence="4" key="1">
    <citation type="submission" date="2016-10" db="EMBL/GenBank/DDBJ databases">
        <authorList>
            <person name="Varghese N."/>
            <person name="Submissions S."/>
        </authorList>
    </citation>
    <scope>NUCLEOTIDE SEQUENCE [LARGE SCALE GENOMIC DNA]</scope>
    <source>
        <strain evidence="4">DSM 45962</strain>
    </source>
</reference>
<keyword evidence="1 2" id="KW-0238">DNA-binding</keyword>
<evidence type="ECO:0000313" key="4">
    <source>
        <dbReference type="Proteomes" id="UP000199022"/>
    </source>
</evidence>
<sequence>MSSTQITVVGNVVDSPVRRRAGNGEVTKFRLAATDRRLDAATGQWVDGDTFFVDVDSWNVLGGHVSSCVVKGDPVVVVGRITTSEYEVEGAKRSRTVIKATTVGHDLSRGSAVFKRTPRAVVEVPAGGAGDLLDPPPADDAVPEDAAMAEVAPF</sequence>
<dbReference type="InterPro" id="IPR000424">
    <property type="entry name" value="Primosome_PriB/ssb"/>
</dbReference>
<dbReference type="SUPFAM" id="SSF50249">
    <property type="entry name" value="Nucleic acid-binding proteins"/>
    <property type="match status" value="1"/>
</dbReference>
<gene>
    <name evidence="3" type="ORF">SAMN05661030_3285</name>
</gene>
<dbReference type="RefSeq" id="WP_165628981.1">
    <property type="nucleotide sequence ID" value="NZ_BNAC01000005.1"/>
</dbReference>
<dbReference type="InterPro" id="IPR012340">
    <property type="entry name" value="NA-bd_OB-fold"/>
</dbReference>
<dbReference type="Gene3D" id="2.40.50.140">
    <property type="entry name" value="Nucleic acid-binding proteins"/>
    <property type="match status" value="1"/>
</dbReference>
<dbReference type="CDD" id="cd04496">
    <property type="entry name" value="SSB_OBF"/>
    <property type="match status" value="1"/>
</dbReference>
<dbReference type="STRING" id="1225127.SAMN05661030_3285"/>
<organism evidence="3 4">
    <name type="scientific">Klenkia taihuensis</name>
    <dbReference type="NCBI Taxonomy" id="1225127"/>
    <lineage>
        <taxon>Bacteria</taxon>
        <taxon>Bacillati</taxon>
        <taxon>Actinomycetota</taxon>
        <taxon>Actinomycetes</taxon>
        <taxon>Geodermatophilales</taxon>
        <taxon>Geodermatophilaceae</taxon>
        <taxon>Klenkia</taxon>
    </lineage>
</organism>
<protein>
    <submittedName>
        <fullName evidence="3">Single-strand DNA-binding protein</fullName>
    </submittedName>
</protein>
<accession>A0A1I1S6U6</accession>